<gene>
    <name evidence="14" type="ORF">MBM_06311</name>
</gene>
<dbReference type="PROSITE" id="PS01358">
    <property type="entry name" value="ZF_RANBP2_1"/>
    <property type="match status" value="1"/>
</dbReference>
<dbReference type="Gene3D" id="3.30.70.330">
    <property type="match status" value="2"/>
</dbReference>
<reference evidence="14 15" key="1">
    <citation type="journal article" date="2012" name="BMC Genomics">
        <title>Sequencing the genome of Marssonina brunnea reveals fungus-poplar co-evolution.</title>
        <authorList>
            <person name="Zhu S."/>
            <person name="Cao Y.-Z."/>
            <person name="Jiang C."/>
            <person name="Tan B.-Y."/>
            <person name="Wang Z."/>
            <person name="Feng S."/>
            <person name="Zhang L."/>
            <person name="Su X.-H."/>
            <person name="Brejova B."/>
            <person name="Vinar T."/>
            <person name="Xu M."/>
            <person name="Wang M.-X."/>
            <person name="Zhang S.-G."/>
            <person name="Huang M.-R."/>
            <person name="Wu R."/>
            <person name="Zhou Y."/>
        </authorList>
    </citation>
    <scope>NUCLEOTIDE SEQUENCE [LARGE SCALE GENOMIC DNA]</scope>
    <source>
        <strain evidence="14 15">MB_m1</strain>
    </source>
</reference>
<feature type="compositionally biased region" description="Basic and acidic residues" evidence="10">
    <location>
        <begin position="548"/>
        <end position="563"/>
    </location>
</feature>
<evidence type="ECO:0000256" key="7">
    <source>
        <dbReference type="ARBA" id="ARBA00023242"/>
    </source>
</evidence>
<evidence type="ECO:0000256" key="10">
    <source>
        <dbReference type="SAM" id="MobiDB-lite"/>
    </source>
</evidence>
<accession>K1X4V4</accession>
<dbReference type="OrthoDB" id="29221at2759"/>
<dbReference type="InterPro" id="IPR000467">
    <property type="entry name" value="G_patch_dom"/>
</dbReference>
<dbReference type="Pfam" id="PF23217">
    <property type="entry name" value="DUF7066"/>
    <property type="match status" value="1"/>
</dbReference>
<feature type="region of interest" description="Disordered" evidence="10">
    <location>
        <begin position="275"/>
        <end position="300"/>
    </location>
</feature>
<dbReference type="eggNOG" id="KOG0154">
    <property type="taxonomic scope" value="Eukaryota"/>
</dbReference>
<evidence type="ECO:0000256" key="1">
    <source>
        <dbReference type="ARBA" id="ARBA00004123"/>
    </source>
</evidence>
<dbReference type="STRING" id="1072389.K1X4V4"/>
<dbReference type="SMART" id="SM00547">
    <property type="entry name" value="ZnF_RBZ"/>
    <property type="match status" value="1"/>
</dbReference>
<protein>
    <submittedName>
        <fullName evidence="14">Rna-binding protein</fullName>
    </submittedName>
</protein>
<evidence type="ECO:0000256" key="8">
    <source>
        <dbReference type="PROSITE-ProRule" id="PRU00176"/>
    </source>
</evidence>
<name>K1X4V4_MARBU</name>
<dbReference type="GO" id="GO:0008270">
    <property type="term" value="F:zinc ion binding"/>
    <property type="evidence" value="ECO:0007669"/>
    <property type="project" value="UniProtKB-KW"/>
</dbReference>
<evidence type="ECO:0000256" key="4">
    <source>
        <dbReference type="ARBA" id="ARBA00022771"/>
    </source>
</evidence>
<feature type="compositionally biased region" description="Basic and acidic residues" evidence="10">
    <location>
        <begin position="581"/>
        <end position="597"/>
    </location>
</feature>
<dbReference type="Gene3D" id="4.10.1060.10">
    <property type="entry name" value="Zinc finger, RanBP2-type"/>
    <property type="match status" value="1"/>
</dbReference>
<proteinExistence type="predicted"/>
<dbReference type="GO" id="GO:0003723">
    <property type="term" value="F:RNA binding"/>
    <property type="evidence" value="ECO:0007669"/>
    <property type="project" value="UniProtKB-UniRule"/>
</dbReference>
<dbReference type="InParanoid" id="K1X4V4"/>
<feature type="domain" description="RRM" evidence="11">
    <location>
        <begin position="249"/>
        <end position="362"/>
    </location>
</feature>
<evidence type="ECO:0000256" key="5">
    <source>
        <dbReference type="ARBA" id="ARBA00022833"/>
    </source>
</evidence>
<dbReference type="HOGENOM" id="CLU_012131_1_1_1"/>
<keyword evidence="4 9" id="KW-0863">Zinc-finger</keyword>
<dbReference type="PROSITE" id="PS50174">
    <property type="entry name" value="G_PATCH"/>
    <property type="match status" value="1"/>
</dbReference>
<dbReference type="AlphaFoldDB" id="K1X4V4"/>
<dbReference type="SUPFAM" id="SSF54928">
    <property type="entry name" value="RNA-binding domain, RBD"/>
    <property type="match status" value="2"/>
</dbReference>
<dbReference type="SMART" id="SM00443">
    <property type="entry name" value="G_patch"/>
    <property type="match status" value="1"/>
</dbReference>
<keyword evidence="15" id="KW-1185">Reference proteome</keyword>
<dbReference type="PROSITE" id="PS50102">
    <property type="entry name" value="RRM"/>
    <property type="match status" value="2"/>
</dbReference>
<evidence type="ECO:0000259" key="13">
    <source>
        <dbReference type="PROSITE" id="PS50199"/>
    </source>
</evidence>
<dbReference type="GO" id="GO:0005634">
    <property type="term" value="C:nucleus"/>
    <property type="evidence" value="ECO:0007669"/>
    <property type="project" value="UniProtKB-SubCell"/>
</dbReference>
<evidence type="ECO:0000256" key="2">
    <source>
        <dbReference type="ARBA" id="ARBA00022723"/>
    </source>
</evidence>
<sequence length="682" mass="75905">MSQDNSRTPPRGSAFEQPYDPANAVRQFKEDRPDSYDRARSRSPRREGRPRYTDRDREGYESPRRDRSRSHSPYFGGPPNRNVILEGLPFEWTQEDIFNELQHNLRLEGLEEVRLIKDKRTGSSKGFAFAQFARISDARRFLEQYYPACPLYGAYSPGQSANAEPTNVRIAYGRERDDRERAGKGEDDWRCDVCFLPNFSHRTLCFRCNAPRTRANANGLVVPQANMSAFSGFATTGDSDVSPDGAASQFILLRGLSEGVNEELLATGVKKLYRTTASTPPTDGSGKKRQIASTTNDSSLGAKDGSLQRVLLVRDRKTDDSWRYGFAEFSTVEDANAAMLKYNASEKFTISSKPVMISYIHAGVFVPILHSVSEECEKFTFSPLGNSATKLMYWDEAAYAKELVTATAPSKLTTKAKKSEHTKLALAAAKEGLVNPGTDREPKVKRRKTEKEPVVATHLQFWKNRHAELHGLPQKEAGNQASELKKPETEEAPPSHTFADLERKCCLLCSRQFKTEAEVNKHERMSQLHRDNLKKEDMVAKAMAKLKKSGDHAADSAYRDRAKERRHAFNQPKQPAAQHSRGKDSTAKSPPENKTEEPPIQSKGAALLGKMGWTAGQGLGAQGTGRTDAIMTEMYSQGVGLGAQGGKIGDAVEEAQRQTKGSYAEFLSKTKDKAKERFESLG</sequence>
<keyword evidence="7" id="KW-0539">Nucleus</keyword>
<evidence type="ECO:0000256" key="9">
    <source>
        <dbReference type="PROSITE-ProRule" id="PRU00322"/>
    </source>
</evidence>
<evidence type="ECO:0000259" key="12">
    <source>
        <dbReference type="PROSITE" id="PS50174"/>
    </source>
</evidence>
<dbReference type="InterPro" id="IPR036443">
    <property type="entry name" value="Znf_RanBP2_sf"/>
</dbReference>
<feature type="compositionally biased region" description="Basic and acidic residues" evidence="10">
    <location>
        <begin position="27"/>
        <end position="65"/>
    </location>
</feature>
<dbReference type="GeneID" id="18762246"/>
<dbReference type="InterPro" id="IPR000504">
    <property type="entry name" value="RRM_dom"/>
</dbReference>
<evidence type="ECO:0000313" key="14">
    <source>
        <dbReference type="EMBL" id="EKD15683.1"/>
    </source>
</evidence>
<organism evidence="14 15">
    <name type="scientific">Marssonina brunnea f. sp. multigermtubi (strain MB_m1)</name>
    <name type="common">Marssonina leaf spot fungus</name>
    <dbReference type="NCBI Taxonomy" id="1072389"/>
    <lineage>
        <taxon>Eukaryota</taxon>
        <taxon>Fungi</taxon>
        <taxon>Dikarya</taxon>
        <taxon>Ascomycota</taxon>
        <taxon>Pezizomycotina</taxon>
        <taxon>Leotiomycetes</taxon>
        <taxon>Helotiales</taxon>
        <taxon>Drepanopezizaceae</taxon>
        <taxon>Drepanopeziza</taxon>
    </lineage>
</organism>
<comment type="subcellular location">
    <subcellularLocation>
        <location evidence="1">Nucleus</location>
    </subcellularLocation>
</comment>
<dbReference type="Proteomes" id="UP000006753">
    <property type="component" value="Unassembled WGS sequence"/>
</dbReference>
<dbReference type="InterPro" id="IPR012677">
    <property type="entry name" value="Nucleotide-bd_a/b_plait_sf"/>
</dbReference>
<evidence type="ECO:0000313" key="15">
    <source>
        <dbReference type="Proteomes" id="UP000006753"/>
    </source>
</evidence>
<dbReference type="SMART" id="SM00360">
    <property type="entry name" value="RRM"/>
    <property type="match status" value="2"/>
</dbReference>
<keyword evidence="6 8" id="KW-0694">RNA-binding</keyword>
<keyword evidence="2" id="KW-0479">Metal-binding</keyword>
<dbReference type="Pfam" id="PF01585">
    <property type="entry name" value="G-patch"/>
    <property type="match status" value="1"/>
</dbReference>
<dbReference type="PANTHER" id="PTHR13948:SF3">
    <property type="entry name" value="FI21118P1"/>
    <property type="match status" value="1"/>
</dbReference>
<dbReference type="OMA" id="MYDDRSP"/>
<dbReference type="SUPFAM" id="SSF90209">
    <property type="entry name" value="Ran binding protein zinc finger-like"/>
    <property type="match status" value="1"/>
</dbReference>
<keyword evidence="5" id="KW-0862">Zinc</keyword>
<dbReference type="InterPro" id="IPR035979">
    <property type="entry name" value="RBD_domain_sf"/>
</dbReference>
<keyword evidence="3" id="KW-0677">Repeat</keyword>
<feature type="domain" description="RanBP2-type" evidence="13">
    <location>
        <begin position="181"/>
        <end position="214"/>
    </location>
</feature>
<dbReference type="InterPro" id="IPR001876">
    <property type="entry name" value="Znf_RanBP2"/>
</dbReference>
<evidence type="ECO:0000259" key="11">
    <source>
        <dbReference type="PROSITE" id="PS50102"/>
    </source>
</evidence>
<feature type="region of interest" description="Disordered" evidence="10">
    <location>
        <begin position="1"/>
        <end position="80"/>
    </location>
</feature>
<feature type="domain" description="G-patch" evidence="12">
    <location>
        <begin position="600"/>
        <end position="646"/>
    </location>
</feature>
<feature type="domain" description="RRM" evidence="11">
    <location>
        <begin position="81"/>
        <end position="175"/>
    </location>
</feature>
<feature type="region of interest" description="Disordered" evidence="10">
    <location>
        <begin position="544"/>
        <end position="600"/>
    </location>
</feature>
<evidence type="ECO:0000256" key="3">
    <source>
        <dbReference type="ARBA" id="ARBA00022737"/>
    </source>
</evidence>
<evidence type="ECO:0000256" key="6">
    <source>
        <dbReference type="ARBA" id="ARBA00022884"/>
    </source>
</evidence>
<dbReference type="Pfam" id="PF00076">
    <property type="entry name" value="RRM_1"/>
    <property type="match status" value="1"/>
</dbReference>
<feature type="region of interest" description="Disordered" evidence="10">
    <location>
        <begin position="472"/>
        <end position="496"/>
    </location>
</feature>
<dbReference type="KEGG" id="mbe:MBM_06311"/>
<dbReference type="Pfam" id="PF00641">
    <property type="entry name" value="Zn_ribbon_RanBP"/>
    <property type="match status" value="1"/>
</dbReference>
<dbReference type="PANTHER" id="PTHR13948">
    <property type="entry name" value="RNA-BINDING PROTEIN"/>
    <property type="match status" value="1"/>
</dbReference>
<dbReference type="GO" id="GO:0000398">
    <property type="term" value="P:mRNA splicing, via spliceosome"/>
    <property type="evidence" value="ECO:0007669"/>
    <property type="project" value="TreeGrafter"/>
</dbReference>
<dbReference type="PROSITE" id="PS50199">
    <property type="entry name" value="ZF_RANBP2_2"/>
    <property type="match status" value="1"/>
</dbReference>
<dbReference type="InterPro" id="IPR055494">
    <property type="entry name" value="DUF7066"/>
</dbReference>
<dbReference type="EMBL" id="JH921441">
    <property type="protein sequence ID" value="EKD15683.1"/>
    <property type="molecule type" value="Genomic_DNA"/>
</dbReference>